<organism evidence="1 2">
    <name type="scientific">Rangifer tarandus platyrhynchus</name>
    <name type="common">Svalbard reindeer</name>
    <dbReference type="NCBI Taxonomy" id="3082113"/>
    <lineage>
        <taxon>Eukaryota</taxon>
        <taxon>Metazoa</taxon>
        <taxon>Chordata</taxon>
        <taxon>Craniata</taxon>
        <taxon>Vertebrata</taxon>
        <taxon>Euteleostomi</taxon>
        <taxon>Mammalia</taxon>
        <taxon>Eutheria</taxon>
        <taxon>Laurasiatheria</taxon>
        <taxon>Artiodactyla</taxon>
        <taxon>Ruminantia</taxon>
        <taxon>Pecora</taxon>
        <taxon>Cervidae</taxon>
        <taxon>Odocoileinae</taxon>
        <taxon>Rangifer</taxon>
    </lineage>
</organism>
<accession>A0AC59YJD4</accession>
<gene>
    <name evidence="1" type="ORF">MRATA1EN22A_LOCUS6550</name>
</gene>
<reference evidence="1" key="2">
    <citation type="submission" date="2025-03" db="EMBL/GenBank/DDBJ databases">
        <authorList>
            <consortium name="ELIXIR-Norway"/>
            <consortium name="Elixir Norway"/>
        </authorList>
    </citation>
    <scope>NUCLEOTIDE SEQUENCE</scope>
</reference>
<dbReference type="Proteomes" id="UP001162501">
    <property type="component" value="Chromosome 16"/>
</dbReference>
<dbReference type="EMBL" id="OX596100">
    <property type="protein sequence ID" value="CAM9724052.1"/>
    <property type="molecule type" value="Genomic_DNA"/>
</dbReference>
<evidence type="ECO:0000313" key="2">
    <source>
        <dbReference type="Proteomes" id="UP001162501"/>
    </source>
</evidence>
<proteinExistence type="predicted"/>
<sequence>MLTECEDCRLSLSTEYHPGEKLNTFCGSPAYAAPEVFLGPMYSGPPVDVWSLGVILHVMVTGYEPFRGQDYWKMRQSVLTGRYYVPDYLSYEIRTLIASMLTLNPMDRATLHHLRQHPKRSTRDTSGTHDTSDSREKSDTYDTSGTRDTQDTSDTHDTHGKSSTQYKNSTRDTSGI</sequence>
<name>A0AC59YJD4_RANTA</name>
<evidence type="ECO:0000313" key="1">
    <source>
        <dbReference type="EMBL" id="CAM9724052.1"/>
    </source>
</evidence>
<reference evidence="1" key="1">
    <citation type="submission" date="2023-05" db="EMBL/GenBank/DDBJ databases">
        <authorList>
            <consortium name="ELIXIR-Norway"/>
        </authorList>
    </citation>
    <scope>NUCLEOTIDE SEQUENCE</scope>
</reference>
<protein>
    <submittedName>
        <fullName evidence="1">Uncharacterized protein</fullName>
    </submittedName>
</protein>